<feature type="domain" description="Sodium/calcium exchanger membrane region" evidence="6">
    <location>
        <begin position="3"/>
        <end position="142"/>
    </location>
</feature>
<feature type="transmembrane region" description="Helical" evidence="5">
    <location>
        <begin position="330"/>
        <end position="351"/>
    </location>
</feature>
<keyword evidence="3 5" id="KW-1133">Transmembrane helix</keyword>
<dbReference type="Gene3D" id="1.20.1420.30">
    <property type="entry name" value="NCX, central ion-binding region"/>
    <property type="match status" value="1"/>
</dbReference>
<dbReference type="PANTHER" id="PTHR10846">
    <property type="entry name" value="SODIUM/POTASSIUM/CALCIUM EXCHANGER"/>
    <property type="match status" value="1"/>
</dbReference>
<keyword evidence="2 5" id="KW-0812">Transmembrane</keyword>
<evidence type="ECO:0000256" key="3">
    <source>
        <dbReference type="ARBA" id="ARBA00022989"/>
    </source>
</evidence>
<dbReference type="RefSeq" id="WP_145366819.1">
    <property type="nucleotide sequence ID" value="NZ_CP036275.1"/>
</dbReference>
<evidence type="ECO:0000256" key="4">
    <source>
        <dbReference type="ARBA" id="ARBA00023136"/>
    </source>
</evidence>
<keyword evidence="8" id="KW-1185">Reference proteome</keyword>
<dbReference type="Proteomes" id="UP000320496">
    <property type="component" value="Chromosome"/>
</dbReference>
<feature type="domain" description="Sodium/calcium exchanger membrane region" evidence="6">
    <location>
        <begin position="177"/>
        <end position="318"/>
    </location>
</feature>
<dbReference type="OrthoDB" id="9794225at2"/>
<feature type="transmembrane region" description="Helical" evidence="5">
    <location>
        <begin position="172"/>
        <end position="194"/>
    </location>
</feature>
<dbReference type="GO" id="GO:0008273">
    <property type="term" value="F:calcium, potassium:sodium antiporter activity"/>
    <property type="evidence" value="ECO:0007669"/>
    <property type="project" value="TreeGrafter"/>
</dbReference>
<dbReference type="Pfam" id="PF01699">
    <property type="entry name" value="Na_Ca_ex"/>
    <property type="match status" value="2"/>
</dbReference>
<feature type="transmembrane region" description="Helical" evidence="5">
    <location>
        <begin position="98"/>
        <end position="118"/>
    </location>
</feature>
<dbReference type="InterPro" id="IPR004837">
    <property type="entry name" value="NaCa_Exmemb"/>
</dbReference>
<dbReference type="GO" id="GO:0006874">
    <property type="term" value="P:intracellular calcium ion homeostasis"/>
    <property type="evidence" value="ECO:0007669"/>
    <property type="project" value="TreeGrafter"/>
</dbReference>
<feature type="transmembrane region" description="Helical" evidence="5">
    <location>
        <begin position="67"/>
        <end position="92"/>
    </location>
</feature>
<feature type="transmembrane region" description="Helical" evidence="5">
    <location>
        <begin position="27"/>
        <end position="46"/>
    </location>
</feature>
<accession>A0A517Z0W1</accession>
<feature type="transmembrane region" description="Helical" evidence="5">
    <location>
        <begin position="125"/>
        <end position="142"/>
    </location>
</feature>
<evidence type="ECO:0000256" key="1">
    <source>
        <dbReference type="ARBA" id="ARBA00004141"/>
    </source>
</evidence>
<dbReference type="KEGG" id="mri:Mal4_04000"/>
<dbReference type="AlphaFoldDB" id="A0A517Z0W1"/>
<organism evidence="7 8">
    <name type="scientific">Maioricimonas rarisocia</name>
    <dbReference type="NCBI Taxonomy" id="2528026"/>
    <lineage>
        <taxon>Bacteria</taxon>
        <taxon>Pseudomonadati</taxon>
        <taxon>Planctomycetota</taxon>
        <taxon>Planctomycetia</taxon>
        <taxon>Planctomycetales</taxon>
        <taxon>Planctomycetaceae</taxon>
        <taxon>Maioricimonas</taxon>
    </lineage>
</organism>
<dbReference type="GO" id="GO:0005886">
    <property type="term" value="C:plasma membrane"/>
    <property type="evidence" value="ECO:0007669"/>
    <property type="project" value="TreeGrafter"/>
</dbReference>
<dbReference type="InterPro" id="IPR004481">
    <property type="entry name" value="K/Na/Ca-exchanger"/>
</dbReference>
<dbReference type="PANTHER" id="PTHR10846:SF8">
    <property type="entry name" value="INNER MEMBRANE PROTEIN YRBG"/>
    <property type="match status" value="1"/>
</dbReference>
<gene>
    <name evidence="7" type="primary">yrbG_1</name>
    <name evidence="7" type="ORF">Mal4_04000</name>
</gene>
<evidence type="ECO:0000256" key="2">
    <source>
        <dbReference type="ARBA" id="ARBA00022692"/>
    </source>
</evidence>
<sequence length="364" mass="37852">MLVASFLGGIVLLTIGAELLVRSASRLAATAGISPLVIGLTVVAYGTSAPEFVVSLSSTLSGRPDVALGNVVGSNIFNVLFILGVSALIIPLRVSQQLVRLDVPLMAGLSILVLLMALDGRVGRIDGLFLTAGMIAYTVWAIRSSRKEQTAIREDYEAEFGVPDQPTTPGAIALNSLLLAAGLALLVLGSKWFVGAAVVIARQFGVSELVIGLTIVAAGTSLPEVATSIMAAVRGERDIAVGNVVGSNLFNLMGVLGVSSLISVKGVIVPASALSLDLPVMVAAAIATLPIFLTGHLIARWEGWLLLGYYVAYTAYIVVMATIPELSRSFAITMIGFVIPLTVITLAVSVIRARRETGSDEPTS</sequence>
<evidence type="ECO:0000259" key="6">
    <source>
        <dbReference type="Pfam" id="PF01699"/>
    </source>
</evidence>
<dbReference type="NCBIfam" id="TIGR00367">
    <property type="entry name" value="calcium/sodium antiporter"/>
    <property type="match status" value="1"/>
</dbReference>
<protein>
    <submittedName>
        <fullName evidence="7">Inner membrane protein YrbG</fullName>
    </submittedName>
</protein>
<proteinExistence type="predicted"/>
<feature type="transmembrane region" description="Helical" evidence="5">
    <location>
        <begin position="206"/>
        <end position="229"/>
    </location>
</feature>
<reference evidence="7 8" key="1">
    <citation type="submission" date="2019-02" db="EMBL/GenBank/DDBJ databases">
        <title>Deep-cultivation of Planctomycetes and their phenomic and genomic characterization uncovers novel biology.</title>
        <authorList>
            <person name="Wiegand S."/>
            <person name="Jogler M."/>
            <person name="Boedeker C."/>
            <person name="Pinto D."/>
            <person name="Vollmers J."/>
            <person name="Rivas-Marin E."/>
            <person name="Kohn T."/>
            <person name="Peeters S.H."/>
            <person name="Heuer A."/>
            <person name="Rast P."/>
            <person name="Oberbeckmann S."/>
            <person name="Bunk B."/>
            <person name="Jeske O."/>
            <person name="Meyerdierks A."/>
            <person name="Storesund J.E."/>
            <person name="Kallscheuer N."/>
            <person name="Luecker S."/>
            <person name="Lage O.M."/>
            <person name="Pohl T."/>
            <person name="Merkel B.J."/>
            <person name="Hornburger P."/>
            <person name="Mueller R.-W."/>
            <person name="Bruemmer F."/>
            <person name="Labrenz M."/>
            <person name="Spormann A.M."/>
            <person name="Op den Camp H."/>
            <person name="Overmann J."/>
            <person name="Amann R."/>
            <person name="Jetten M.S.M."/>
            <person name="Mascher T."/>
            <person name="Medema M.H."/>
            <person name="Devos D.P."/>
            <person name="Kaster A.-K."/>
            <person name="Ovreas L."/>
            <person name="Rohde M."/>
            <person name="Galperin M.Y."/>
            <person name="Jogler C."/>
        </authorList>
    </citation>
    <scope>NUCLEOTIDE SEQUENCE [LARGE SCALE GENOMIC DNA]</scope>
    <source>
        <strain evidence="7 8">Mal4</strain>
    </source>
</reference>
<evidence type="ECO:0000256" key="5">
    <source>
        <dbReference type="SAM" id="Phobius"/>
    </source>
</evidence>
<evidence type="ECO:0000313" key="7">
    <source>
        <dbReference type="EMBL" id="QDU36117.1"/>
    </source>
</evidence>
<comment type="subcellular location">
    <subcellularLocation>
        <location evidence="1">Membrane</location>
        <topology evidence="1">Multi-pass membrane protein</topology>
    </subcellularLocation>
</comment>
<keyword evidence="4 5" id="KW-0472">Membrane</keyword>
<feature type="transmembrane region" description="Helical" evidence="5">
    <location>
        <begin position="280"/>
        <end position="298"/>
    </location>
</feature>
<evidence type="ECO:0000313" key="8">
    <source>
        <dbReference type="Proteomes" id="UP000320496"/>
    </source>
</evidence>
<feature type="transmembrane region" description="Helical" evidence="5">
    <location>
        <begin position="304"/>
        <end position="323"/>
    </location>
</feature>
<dbReference type="InterPro" id="IPR044880">
    <property type="entry name" value="NCX_ion-bd_dom_sf"/>
</dbReference>
<dbReference type="EMBL" id="CP036275">
    <property type="protein sequence ID" value="QDU36117.1"/>
    <property type="molecule type" value="Genomic_DNA"/>
</dbReference>
<dbReference type="GO" id="GO:0005262">
    <property type="term" value="F:calcium channel activity"/>
    <property type="evidence" value="ECO:0007669"/>
    <property type="project" value="TreeGrafter"/>
</dbReference>
<feature type="transmembrane region" description="Helical" evidence="5">
    <location>
        <begin position="249"/>
        <end position="268"/>
    </location>
</feature>
<name>A0A517Z0W1_9PLAN</name>